<dbReference type="KEGG" id="olu:OSTLU_43856"/>
<accession>A4SAN9</accession>
<dbReference type="OMA" id="LNEPICY"/>
<evidence type="ECO:0000259" key="4">
    <source>
        <dbReference type="SMART" id="SM00500"/>
    </source>
</evidence>
<sequence>MTDAEDVELRGAAEIARKQREELVREFESRRRLRATHAPTHDADVRAMLRKYREPITLFGERESERRDRLRALLASLDARDGGELDDGAGTRTATDKYGATIVDEGEYNAHATQKETFYTEGTERLLECRIDIAEWSLPRAAKRVATQREARGKGGRKDERATIDAVVASTSGFQAQCSEIGDASRPICEVKFYNGGRNAVSASWSGEARKWACDVEGGKLTSELVIRASDHRITGIDAFDAGDGRARIVTGHADGSAAIWNADGSRAAELKGHASRCGRVAFHPHGGKYVATASFDATWRLWSAETGEELLCQEGHAKEVYDVAFHPDGSLAASVGLDAVGRVWDLRIGKSIAVLRGHVKQILSVDFSPNGYHVVTGGDDRTVKSWDLRKSAECAYTNAAHSALVSCVRYEKTSSNGAFFTSSSYDGSVVVYSARDFAPHKKIGDGAAGKLTAVDVAGDALILSGFDRTLKYYTK</sequence>
<dbReference type="Gene3D" id="4.10.280.110">
    <property type="entry name" value="Pre-mRNA processing factor 4 domain"/>
    <property type="match status" value="1"/>
</dbReference>
<evidence type="ECO:0000256" key="1">
    <source>
        <dbReference type="ARBA" id="ARBA00022574"/>
    </source>
</evidence>
<dbReference type="EMBL" id="CP000600">
    <property type="protein sequence ID" value="ABP00784.1"/>
    <property type="molecule type" value="Genomic_DNA"/>
</dbReference>
<dbReference type="Gene3D" id="2.130.10.10">
    <property type="entry name" value="YVTN repeat-like/Quinoprotein amine dehydrogenase"/>
    <property type="match status" value="2"/>
</dbReference>
<keyword evidence="2" id="KW-0677">Repeat</keyword>
<dbReference type="InterPro" id="IPR019775">
    <property type="entry name" value="WD40_repeat_CS"/>
</dbReference>
<reference evidence="5 6" key="1">
    <citation type="journal article" date="2007" name="Proc. Natl. Acad. Sci. U.S.A.">
        <title>The tiny eukaryote Ostreococcus provides genomic insights into the paradox of plankton speciation.</title>
        <authorList>
            <person name="Palenik B."/>
            <person name="Grimwood J."/>
            <person name="Aerts A."/>
            <person name="Rouze P."/>
            <person name="Salamov A."/>
            <person name="Putnam N."/>
            <person name="Dupont C."/>
            <person name="Jorgensen R."/>
            <person name="Derelle E."/>
            <person name="Rombauts S."/>
            <person name="Zhou K."/>
            <person name="Otillar R."/>
            <person name="Merchant S.S."/>
            <person name="Podell S."/>
            <person name="Gaasterland T."/>
            <person name="Napoli C."/>
            <person name="Gendler K."/>
            <person name="Manuell A."/>
            <person name="Tai V."/>
            <person name="Vallon O."/>
            <person name="Piganeau G."/>
            <person name="Jancek S."/>
            <person name="Heijde M."/>
            <person name="Jabbari K."/>
            <person name="Bowler C."/>
            <person name="Lohr M."/>
            <person name="Robbens S."/>
            <person name="Werner G."/>
            <person name="Dubchak I."/>
            <person name="Pazour G.J."/>
            <person name="Ren Q."/>
            <person name="Paulsen I."/>
            <person name="Delwiche C."/>
            <person name="Schmutz J."/>
            <person name="Rokhsar D."/>
            <person name="Van de Peer Y."/>
            <person name="Moreau H."/>
            <person name="Grigoriev I.V."/>
        </authorList>
    </citation>
    <scope>NUCLEOTIDE SEQUENCE [LARGE SCALE GENOMIC DNA]</scope>
    <source>
        <strain evidence="5 6">CCE9901</strain>
    </source>
</reference>
<feature type="repeat" description="WD" evidence="3">
    <location>
        <begin position="271"/>
        <end position="313"/>
    </location>
</feature>
<dbReference type="InterPro" id="IPR015943">
    <property type="entry name" value="WD40/YVTN_repeat-like_dom_sf"/>
</dbReference>
<feature type="repeat" description="WD" evidence="3">
    <location>
        <begin position="356"/>
        <end position="397"/>
    </location>
</feature>
<dbReference type="PROSITE" id="PS50294">
    <property type="entry name" value="WD_REPEATS_REGION"/>
    <property type="match status" value="3"/>
</dbReference>
<dbReference type="SMART" id="SM00500">
    <property type="entry name" value="SFM"/>
    <property type="match status" value="1"/>
</dbReference>
<dbReference type="STRING" id="436017.A4SAN9"/>
<evidence type="ECO:0000313" key="5">
    <source>
        <dbReference type="EMBL" id="ABP00784.1"/>
    </source>
</evidence>
<dbReference type="AlphaFoldDB" id="A4SAN9"/>
<protein>
    <recommendedName>
        <fullName evidence="4">Pre-mRNA processing factor 4 (PRP4)-like domain-containing protein</fullName>
    </recommendedName>
</protein>
<dbReference type="InterPro" id="IPR036285">
    <property type="entry name" value="PRP4-like_sf"/>
</dbReference>
<dbReference type="CDD" id="cd00200">
    <property type="entry name" value="WD40"/>
    <property type="match status" value="1"/>
</dbReference>
<dbReference type="eggNOG" id="KOG0272">
    <property type="taxonomic scope" value="Eukaryota"/>
</dbReference>
<keyword evidence="6" id="KW-1185">Reference proteome</keyword>
<dbReference type="Proteomes" id="UP000001568">
    <property type="component" value="Chromosome 20"/>
</dbReference>
<dbReference type="GO" id="GO:0046540">
    <property type="term" value="C:U4/U6 x U5 tri-snRNP complex"/>
    <property type="evidence" value="ECO:0007669"/>
    <property type="project" value="TreeGrafter"/>
</dbReference>
<dbReference type="Gramene" id="ABP00784">
    <property type="protein sequence ID" value="ABP00784"/>
    <property type="gene ID" value="OSTLU_43856"/>
</dbReference>
<dbReference type="InterPro" id="IPR001680">
    <property type="entry name" value="WD40_rpt"/>
</dbReference>
<dbReference type="GO" id="GO:0030621">
    <property type="term" value="F:U4 snRNA binding"/>
    <property type="evidence" value="ECO:0007669"/>
    <property type="project" value="TreeGrafter"/>
</dbReference>
<evidence type="ECO:0000313" key="6">
    <source>
        <dbReference type="Proteomes" id="UP000001568"/>
    </source>
</evidence>
<dbReference type="SUPFAM" id="SSF158230">
    <property type="entry name" value="PRP4-like"/>
    <property type="match status" value="1"/>
</dbReference>
<dbReference type="OrthoDB" id="540662at2759"/>
<dbReference type="InterPro" id="IPR014906">
    <property type="entry name" value="PRP4-like"/>
</dbReference>
<gene>
    <name evidence="5" type="ORF">OSTLU_43856</name>
</gene>
<dbReference type="GO" id="GO:0017070">
    <property type="term" value="F:U6 snRNA binding"/>
    <property type="evidence" value="ECO:0007669"/>
    <property type="project" value="TreeGrafter"/>
</dbReference>
<dbReference type="HOGENOM" id="CLU_000288_57_20_1"/>
<dbReference type="PANTHER" id="PTHR19846:SF0">
    <property type="entry name" value="PRE-MRNA PROCESSING FACTOR 4"/>
    <property type="match status" value="1"/>
</dbReference>
<feature type="domain" description="Pre-mRNA processing factor 4 (PRP4)-like" evidence="4">
    <location>
        <begin position="40"/>
        <end position="90"/>
    </location>
</feature>
<keyword evidence="1 3" id="KW-0853">WD repeat</keyword>
<organism evidence="5 6">
    <name type="scientific">Ostreococcus lucimarinus (strain CCE9901)</name>
    <dbReference type="NCBI Taxonomy" id="436017"/>
    <lineage>
        <taxon>Eukaryota</taxon>
        <taxon>Viridiplantae</taxon>
        <taxon>Chlorophyta</taxon>
        <taxon>Mamiellophyceae</taxon>
        <taxon>Mamiellales</taxon>
        <taxon>Bathycoccaceae</taxon>
        <taxon>Ostreococcus</taxon>
    </lineage>
</organism>
<dbReference type="SMART" id="SM00320">
    <property type="entry name" value="WD40"/>
    <property type="match status" value="7"/>
</dbReference>
<evidence type="ECO:0000256" key="2">
    <source>
        <dbReference type="ARBA" id="ARBA00022737"/>
    </source>
</evidence>
<dbReference type="InterPro" id="IPR036322">
    <property type="entry name" value="WD40_repeat_dom_sf"/>
</dbReference>
<dbReference type="PROSITE" id="PS00678">
    <property type="entry name" value="WD_REPEATS_1"/>
    <property type="match status" value="1"/>
</dbReference>
<proteinExistence type="predicted"/>
<dbReference type="Pfam" id="PF08799">
    <property type="entry name" value="PRP4"/>
    <property type="match status" value="1"/>
</dbReference>
<dbReference type="GeneID" id="5006699"/>
<evidence type="ECO:0000256" key="3">
    <source>
        <dbReference type="PROSITE-ProRule" id="PRU00221"/>
    </source>
</evidence>
<dbReference type="PANTHER" id="PTHR19846">
    <property type="entry name" value="WD40 REPEAT PROTEIN"/>
    <property type="match status" value="1"/>
</dbReference>
<dbReference type="GO" id="GO:0000398">
    <property type="term" value="P:mRNA splicing, via spliceosome"/>
    <property type="evidence" value="ECO:0007669"/>
    <property type="project" value="TreeGrafter"/>
</dbReference>
<dbReference type="RefSeq" id="XP_001422467.1">
    <property type="nucleotide sequence ID" value="XM_001422430.1"/>
</dbReference>
<dbReference type="Pfam" id="PF00400">
    <property type="entry name" value="WD40"/>
    <property type="match status" value="4"/>
</dbReference>
<dbReference type="PROSITE" id="PS50082">
    <property type="entry name" value="WD_REPEATS_2"/>
    <property type="match status" value="3"/>
</dbReference>
<dbReference type="SUPFAM" id="SSF50978">
    <property type="entry name" value="WD40 repeat-like"/>
    <property type="match status" value="1"/>
</dbReference>
<feature type="repeat" description="WD" evidence="3">
    <location>
        <begin position="314"/>
        <end position="355"/>
    </location>
</feature>
<name>A4SAN9_OSTLU</name>